<comment type="caution">
    <text evidence="5">The sequence shown here is derived from an EMBL/GenBank/DDBJ whole genome shotgun (WGS) entry which is preliminary data.</text>
</comment>
<evidence type="ECO:0000259" key="4">
    <source>
        <dbReference type="Pfam" id="PF00291"/>
    </source>
</evidence>
<name>A0ABR7NCE0_9FIRM</name>
<evidence type="ECO:0000256" key="1">
    <source>
        <dbReference type="ARBA" id="ARBA00001933"/>
    </source>
</evidence>
<comment type="similarity">
    <text evidence="2">Belongs to the ACC deaminase/D-cysteine desulfhydrase family.</text>
</comment>
<dbReference type="Gene3D" id="3.40.50.1100">
    <property type="match status" value="2"/>
</dbReference>
<organism evidence="5 6">
    <name type="scientific">Jingyaoa shaoxingensis</name>
    <dbReference type="NCBI Taxonomy" id="2763671"/>
    <lineage>
        <taxon>Bacteria</taxon>
        <taxon>Bacillati</taxon>
        <taxon>Bacillota</taxon>
        <taxon>Clostridia</taxon>
        <taxon>Lachnospirales</taxon>
        <taxon>Lachnospiraceae</taxon>
        <taxon>Jingyaoa</taxon>
    </lineage>
</organism>
<dbReference type="RefSeq" id="WP_249309599.1">
    <property type="nucleotide sequence ID" value="NZ_JACRSZ010000015.1"/>
</dbReference>
<dbReference type="InterPro" id="IPR036052">
    <property type="entry name" value="TrpB-like_PALP_sf"/>
</dbReference>
<evidence type="ECO:0000256" key="2">
    <source>
        <dbReference type="ARBA" id="ARBA00008639"/>
    </source>
</evidence>
<dbReference type="PANTHER" id="PTHR43780:SF2">
    <property type="entry name" value="1-AMINOCYCLOPROPANE-1-CARBOXYLATE DEAMINASE-RELATED"/>
    <property type="match status" value="1"/>
</dbReference>
<evidence type="ECO:0000313" key="5">
    <source>
        <dbReference type="EMBL" id="MBC8574089.1"/>
    </source>
</evidence>
<dbReference type="InterPro" id="IPR001926">
    <property type="entry name" value="TrpB-like_PALP"/>
</dbReference>
<keyword evidence="3" id="KW-0663">Pyridoxal phosphate</keyword>
<dbReference type="EMBL" id="JACRSZ010000015">
    <property type="protein sequence ID" value="MBC8574089.1"/>
    <property type="molecule type" value="Genomic_DNA"/>
</dbReference>
<dbReference type="PANTHER" id="PTHR43780">
    <property type="entry name" value="1-AMINOCYCLOPROPANE-1-CARBOXYLATE DEAMINASE-RELATED"/>
    <property type="match status" value="1"/>
</dbReference>
<keyword evidence="6" id="KW-1185">Reference proteome</keyword>
<protein>
    <submittedName>
        <fullName evidence="5">Pyridoxal-phosphate dependent enzyme</fullName>
    </submittedName>
</protein>
<dbReference type="Pfam" id="PF00291">
    <property type="entry name" value="PALP"/>
    <property type="match status" value="1"/>
</dbReference>
<gene>
    <name evidence="5" type="ORF">H8716_13510</name>
</gene>
<dbReference type="SUPFAM" id="SSF53686">
    <property type="entry name" value="Tryptophan synthase beta subunit-like PLP-dependent enzymes"/>
    <property type="match status" value="1"/>
</dbReference>
<dbReference type="Proteomes" id="UP000657421">
    <property type="component" value="Unassembled WGS sequence"/>
</dbReference>
<dbReference type="PIRSF" id="PIRSF006278">
    <property type="entry name" value="ACCD_DCysDesulf"/>
    <property type="match status" value="1"/>
</dbReference>
<proteinExistence type="inferred from homology"/>
<evidence type="ECO:0000256" key="3">
    <source>
        <dbReference type="ARBA" id="ARBA00022898"/>
    </source>
</evidence>
<reference evidence="5 6" key="1">
    <citation type="submission" date="2020-08" db="EMBL/GenBank/DDBJ databases">
        <title>Genome public.</title>
        <authorList>
            <person name="Liu C."/>
            <person name="Sun Q."/>
        </authorList>
    </citation>
    <scope>NUCLEOTIDE SEQUENCE [LARGE SCALE GENOMIC DNA]</scope>
    <source>
        <strain evidence="5 6">NSJ-46</strain>
    </source>
</reference>
<dbReference type="InterPro" id="IPR027278">
    <property type="entry name" value="ACCD_DCysDesulf"/>
</dbReference>
<comment type="cofactor">
    <cofactor evidence="1">
        <name>pyridoxal 5'-phosphate</name>
        <dbReference type="ChEBI" id="CHEBI:597326"/>
    </cofactor>
</comment>
<sequence>MNTPIQKLDFPNNRNVRLYCKREDLLPFSLGGNKVRIGRAFFNDMLEKGKDCMIVYGNSRSNLCRVLANLCCAHKVPCYMICSGEAGEEAGIETNNSRLMKWLGAEVIPCEKTNIAQTVEDTMNRLTAEGKHPYYIFGDKFGIGNEGTPVQAYVDGYREIRAWEEQEGILFSHIFFASGTGSTQCGLVSGKILEQGPEKIVGISISSREYDRAMNVMQTGIREYFEKHHLELPEHFAKELHLEMAYRQAGYGQYDDRIMHVIREEFCRNGLPLDPTYTGKAFWGMKEYIEEHHLEDCDVLFLHTGGTPLFYDCLPGGTL</sequence>
<feature type="domain" description="Tryptophan synthase beta chain-like PALP" evidence="4">
    <location>
        <begin position="2"/>
        <end position="305"/>
    </location>
</feature>
<evidence type="ECO:0000313" key="6">
    <source>
        <dbReference type="Proteomes" id="UP000657421"/>
    </source>
</evidence>
<accession>A0ABR7NCE0</accession>